<feature type="transmembrane region" description="Helical" evidence="1">
    <location>
        <begin position="62"/>
        <end position="84"/>
    </location>
</feature>
<reference evidence="2 3" key="1">
    <citation type="submission" date="2017-07" db="EMBL/GenBank/DDBJ databases">
        <title>Isolation and whole genome analysis of endospore-forming bacteria from heroin.</title>
        <authorList>
            <person name="Kalinowski J."/>
            <person name="Ahrens B."/>
            <person name="Al-Dilaimi A."/>
            <person name="Winkler A."/>
            <person name="Wibberg D."/>
            <person name="Schleenbecker U."/>
            <person name="Ruckert C."/>
            <person name="Wolfel R."/>
            <person name="Grass G."/>
        </authorList>
    </citation>
    <scope>NUCLEOTIDE SEQUENCE [LARGE SCALE GENOMIC DNA]</scope>
    <source>
        <strain evidence="2 3">7537-G1</strain>
    </source>
</reference>
<evidence type="ECO:0000256" key="1">
    <source>
        <dbReference type="SAM" id="Phobius"/>
    </source>
</evidence>
<keyword evidence="1" id="KW-0812">Transmembrane</keyword>
<feature type="transmembrane region" description="Helical" evidence="1">
    <location>
        <begin position="91"/>
        <end position="107"/>
    </location>
</feature>
<proteinExistence type="predicted"/>
<evidence type="ECO:0000313" key="2">
    <source>
        <dbReference type="EMBL" id="PAD75414.1"/>
    </source>
</evidence>
<sequence>MNFEHQRRPQRASRMDVGAYALSKLAGAGALLMLLTAFFWLLPLGKNELLAALGVSGIPLEHIVYGYAMTASLVADAITSLLRIRSRASQAALYAACGLLFFGGFMAGSSPELWLRAATGALLLLGMRWGKELFSKPTLWVPFFALIVPLVCVVLY</sequence>
<keyword evidence="1" id="KW-1133">Transmembrane helix</keyword>
<keyword evidence="1" id="KW-0472">Membrane</keyword>
<dbReference type="RefSeq" id="WP_095265904.1">
    <property type="nucleotide sequence ID" value="NZ_NPBY01000045.1"/>
</dbReference>
<protein>
    <submittedName>
        <fullName evidence="2">Uncharacterized protein</fullName>
    </submittedName>
</protein>
<feature type="transmembrane region" description="Helical" evidence="1">
    <location>
        <begin position="137"/>
        <end position="155"/>
    </location>
</feature>
<feature type="transmembrane region" description="Helical" evidence="1">
    <location>
        <begin position="21"/>
        <end position="42"/>
    </location>
</feature>
<organism evidence="2 3">
    <name type="scientific">Paenibacillus campinasensis</name>
    <dbReference type="NCBI Taxonomy" id="66347"/>
    <lineage>
        <taxon>Bacteria</taxon>
        <taxon>Bacillati</taxon>
        <taxon>Bacillota</taxon>
        <taxon>Bacilli</taxon>
        <taxon>Bacillales</taxon>
        <taxon>Paenibacillaceae</taxon>
        <taxon>Paenibacillus</taxon>
    </lineage>
</organism>
<dbReference type="Proteomes" id="UP000215596">
    <property type="component" value="Unassembled WGS sequence"/>
</dbReference>
<evidence type="ECO:0000313" key="3">
    <source>
        <dbReference type="Proteomes" id="UP000215596"/>
    </source>
</evidence>
<name>A0A268EQL7_9BACL</name>
<dbReference type="EMBL" id="NPBY01000045">
    <property type="protein sequence ID" value="PAD75414.1"/>
    <property type="molecule type" value="Genomic_DNA"/>
</dbReference>
<dbReference type="AlphaFoldDB" id="A0A268EQL7"/>
<gene>
    <name evidence="2" type="ORF">CHH67_14440</name>
</gene>
<comment type="caution">
    <text evidence="2">The sequence shown here is derived from an EMBL/GenBank/DDBJ whole genome shotgun (WGS) entry which is preliminary data.</text>
</comment>
<dbReference type="OrthoDB" id="2663046at2"/>
<accession>A0A268EQL7</accession>